<dbReference type="Proteomes" id="UP000790347">
    <property type="component" value="Unassembled WGS sequence"/>
</dbReference>
<dbReference type="GO" id="GO:0016020">
    <property type="term" value="C:membrane"/>
    <property type="evidence" value="ECO:0007669"/>
    <property type="project" value="UniProtKB-SubCell"/>
</dbReference>
<evidence type="ECO:0000256" key="4">
    <source>
        <dbReference type="ARBA" id="ARBA00023136"/>
    </source>
</evidence>
<comment type="subcellular location">
    <subcellularLocation>
        <location evidence="1">Membrane</location>
    </subcellularLocation>
</comment>
<evidence type="ECO:0000256" key="5">
    <source>
        <dbReference type="SAM" id="Phobius"/>
    </source>
</evidence>
<dbReference type="InterPro" id="IPR050307">
    <property type="entry name" value="Sterol_Desaturase_Related"/>
</dbReference>
<sequence length="380" mass="45371">MVPISSCIERLRTLDRVERIDCGRFERLLSLDRFQFRQFQIDLHQNLRLYPHNHHAFLAIAVKDFRFLHPFACVINYIYIRGLHFGQTIAYKMETINLTIDNITEPYRLAVENHYESFILHRFNGDHKFANSLIGLFITIPVYWIVGTAYTFIDIYQWPKFILKYKIQMDKSQVNGKDLRRLVKQVLFNQILGISLGVSFQWLQVNHILIPQSSTRIPTISRFITEWISFILIREVLFYYTHRLCHHGYLYRHIHKRHHEWQTPIALAAIYCHPIEHAIVNTFPVLIGPYLMQSHLLVSNLWLLYTVLLTLNDHCGYHFPWSLSPVFHDFHHLKFNVNYGILGILDWLHGTDKIFRKSKYFQNHRIYFGLTPPSDYSKMN</sequence>
<gene>
    <name evidence="7" type="primary">FAXDC2_5</name>
    <name evidence="7" type="ORF">DERF_011249</name>
</gene>
<evidence type="ECO:0000256" key="2">
    <source>
        <dbReference type="ARBA" id="ARBA00022692"/>
    </source>
</evidence>
<dbReference type="GO" id="GO:0016491">
    <property type="term" value="F:oxidoreductase activity"/>
    <property type="evidence" value="ECO:0007669"/>
    <property type="project" value="InterPro"/>
</dbReference>
<keyword evidence="4 5" id="KW-0472">Membrane</keyword>
<organism evidence="7 8">
    <name type="scientific">Dermatophagoides farinae</name>
    <name type="common">American house dust mite</name>
    <dbReference type="NCBI Taxonomy" id="6954"/>
    <lineage>
        <taxon>Eukaryota</taxon>
        <taxon>Metazoa</taxon>
        <taxon>Ecdysozoa</taxon>
        <taxon>Arthropoda</taxon>
        <taxon>Chelicerata</taxon>
        <taxon>Arachnida</taxon>
        <taxon>Acari</taxon>
        <taxon>Acariformes</taxon>
        <taxon>Sarcoptiformes</taxon>
        <taxon>Astigmata</taxon>
        <taxon>Psoroptidia</taxon>
        <taxon>Analgoidea</taxon>
        <taxon>Pyroglyphidae</taxon>
        <taxon>Dermatophagoidinae</taxon>
        <taxon>Dermatophagoides</taxon>
    </lineage>
</organism>
<keyword evidence="3 5" id="KW-1133">Transmembrane helix</keyword>
<proteinExistence type="predicted"/>
<feature type="transmembrane region" description="Helical" evidence="5">
    <location>
        <begin position="133"/>
        <end position="156"/>
    </location>
</feature>
<dbReference type="GO" id="GO:0008610">
    <property type="term" value="P:lipid biosynthetic process"/>
    <property type="evidence" value="ECO:0007669"/>
    <property type="project" value="InterPro"/>
</dbReference>
<reference evidence="7" key="1">
    <citation type="submission" date="2013-05" db="EMBL/GenBank/DDBJ databases">
        <authorList>
            <person name="Yim A.K.Y."/>
            <person name="Chan T.F."/>
            <person name="Ji K.M."/>
            <person name="Liu X.Y."/>
            <person name="Zhou J.W."/>
            <person name="Li R.Q."/>
            <person name="Yang K.Y."/>
            <person name="Li J."/>
            <person name="Li M."/>
            <person name="Law P.T.W."/>
            <person name="Wu Y.L."/>
            <person name="Cai Z.L."/>
            <person name="Qin H."/>
            <person name="Bao Y."/>
            <person name="Leung R.K.K."/>
            <person name="Ng P.K.S."/>
            <person name="Zou J."/>
            <person name="Zhong X.J."/>
            <person name="Ran P.X."/>
            <person name="Zhong N.S."/>
            <person name="Liu Z.G."/>
            <person name="Tsui S.K.W."/>
        </authorList>
    </citation>
    <scope>NUCLEOTIDE SEQUENCE</scope>
    <source>
        <strain evidence="7">Derf</strain>
        <tissue evidence="7">Whole organism</tissue>
    </source>
</reference>
<evidence type="ECO:0000313" key="7">
    <source>
        <dbReference type="EMBL" id="KAH9506522.1"/>
    </source>
</evidence>
<reference evidence="7" key="2">
    <citation type="journal article" date="2022" name="Res Sq">
        <title>Comparative Genomics Reveals Insights into the Divergent Evolution of Astigmatic Mites and Household Pest Adaptations.</title>
        <authorList>
            <person name="Xiong Q."/>
            <person name="Wan A.T.-Y."/>
            <person name="Liu X.-Y."/>
            <person name="Fung C.S.-H."/>
            <person name="Xiao X."/>
            <person name="Malainual N."/>
            <person name="Hou J."/>
            <person name="Wang L."/>
            <person name="Wang M."/>
            <person name="Yang K."/>
            <person name="Cui Y."/>
            <person name="Leung E."/>
            <person name="Nong W."/>
            <person name="Shin S.-K."/>
            <person name="Au S."/>
            <person name="Jeong K.Y."/>
            <person name="Chew F.T."/>
            <person name="Hui J."/>
            <person name="Leung T.F."/>
            <person name="Tungtrongchitr A."/>
            <person name="Zhong N."/>
            <person name="Liu Z."/>
            <person name="Tsui S."/>
        </authorList>
    </citation>
    <scope>NUCLEOTIDE SEQUENCE</scope>
    <source>
        <strain evidence="7">Derf</strain>
        <tissue evidence="7">Whole organism</tissue>
    </source>
</reference>
<protein>
    <submittedName>
        <fullName evidence="7">Fatty acid hydroxylase domain-containing protein 2</fullName>
    </submittedName>
</protein>
<dbReference type="PANTHER" id="PTHR11863">
    <property type="entry name" value="STEROL DESATURASE"/>
    <property type="match status" value="1"/>
</dbReference>
<keyword evidence="2 5" id="KW-0812">Transmembrane</keyword>
<accession>A0A922HWR2</accession>
<evidence type="ECO:0000256" key="3">
    <source>
        <dbReference type="ARBA" id="ARBA00022989"/>
    </source>
</evidence>
<dbReference type="GO" id="GO:0005506">
    <property type="term" value="F:iron ion binding"/>
    <property type="evidence" value="ECO:0007669"/>
    <property type="project" value="InterPro"/>
</dbReference>
<dbReference type="Pfam" id="PF04116">
    <property type="entry name" value="FA_hydroxylase"/>
    <property type="match status" value="1"/>
</dbReference>
<keyword evidence="8" id="KW-1185">Reference proteome</keyword>
<dbReference type="AlphaFoldDB" id="A0A922HWR2"/>
<evidence type="ECO:0000259" key="6">
    <source>
        <dbReference type="Pfam" id="PF04116"/>
    </source>
</evidence>
<name>A0A922HWR2_DERFA</name>
<feature type="domain" description="Fatty acid hydroxylase" evidence="6">
    <location>
        <begin position="228"/>
        <end position="351"/>
    </location>
</feature>
<evidence type="ECO:0000313" key="8">
    <source>
        <dbReference type="Proteomes" id="UP000790347"/>
    </source>
</evidence>
<dbReference type="InterPro" id="IPR006694">
    <property type="entry name" value="Fatty_acid_hydroxylase"/>
</dbReference>
<evidence type="ECO:0000256" key="1">
    <source>
        <dbReference type="ARBA" id="ARBA00004370"/>
    </source>
</evidence>
<comment type="caution">
    <text evidence="7">The sequence shown here is derived from an EMBL/GenBank/DDBJ whole genome shotgun (WGS) entry which is preliminary data.</text>
</comment>
<dbReference type="EMBL" id="ASGP02000005">
    <property type="protein sequence ID" value="KAH9506522.1"/>
    <property type="molecule type" value="Genomic_DNA"/>
</dbReference>